<feature type="compositionally biased region" description="Basic residues" evidence="1">
    <location>
        <begin position="58"/>
        <end position="72"/>
    </location>
</feature>
<sequence length="105" mass="10755">MNRFMLAVLAVLAAHQTLAAPQPPMDPGLPAGVPMGVAKPTGVWPRPHHPTGTDRPHRPGHGHPTGRPHHSGAPHDTGKPHHTHTGSPVGAPTGAAEPSQPPSVA</sequence>
<name>A0AAD9I718_9PEZI</name>
<proteinExistence type="predicted"/>
<dbReference type="Proteomes" id="UP001217918">
    <property type="component" value="Unassembled WGS sequence"/>
</dbReference>
<reference evidence="3" key="1">
    <citation type="journal article" date="2023" name="Mol. Plant Microbe Interact.">
        <title>Elucidating the Obligate Nature and Biological Capacity of an Invasive Fungal Corn Pathogen.</title>
        <authorList>
            <person name="MacCready J.S."/>
            <person name="Roggenkamp E.M."/>
            <person name="Gdanetz K."/>
            <person name="Chilvers M.I."/>
        </authorList>
    </citation>
    <scope>NUCLEOTIDE SEQUENCE</scope>
    <source>
        <strain evidence="3">PM02</strain>
    </source>
</reference>
<comment type="caution">
    <text evidence="3">The sequence shown here is derived from an EMBL/GenBank/DDBJ whole genome shotgun (WGS) entry which is preliminary data.</text>
</comment>
<dbReference type="AlphaFoldDB" id="A0AAD9I718"/>
<evidence type="ECO:0000256" key="2">
    <source>
        <dbReference type="SAM" id="SignalP"/>
    </source>
</evidence>
<evidence type="ECO:0000313" key="3">
    <source>
        <dbReference type="EMBL" id="KAK2072368.1"/>
    </source>
</evidence>
<keyword evidence="2" id="KW-0732">Signal</keyword>
<feature type="region of interest" description="Disordered" evidence="1">
    <location>
        <begin position="20"/>
        <end position="105"/>
    </location>
</feature>
<evidence type="ECO:0000313" key="4">
    <source>
        <dbReference type="Proteomes" id="UP001217918"/>
    </source>
</evidence>
<feature type="signal peptide" evidence="2">
    <location>
        <begin position="1"/>
        <end position="19"/>
    </location>
</feature>
<accession>A0AAD9I718</accession>
<protein>
    <recommendedName>
        <fullName evidence="5">Secreted protein</fullName>
    </recommendedName>
</protein>
<dbReference type="EMBL" id="JAQQPM010000006">
    <property type="protein sequence ID" value="KAK2072368.1"/>
    <property type="molecule type" value="Genomic_DNA"/>
</dbReference>
<organism evidence="3 4">
    <name type="scientific">Phyllachora maydis</name>
    <dbReference type="NCBI Taxonomy" id="1825666"/>
    <lineage>
        <taxon>Eukaryota</taxon>
        <taxon>Fungi</taxon>
        <taxon>Dikarya</taxon>
        <taxon>Ascomycota</taxon>
        <taxon>Pezizomycotina</taxon>
        <taxon>Sordariomycetes</taxon>
        <taxon>Sordariomycetidae</taxon>
        <taxon>Phyllachorales</taxon>
        <taxon>Phyllachoraceae</taxon>
        <taxon>Phyllachora</taxon>
    </lineage>
</organism>
<evidence type="ECO:0000256" key="1">
    <source>
        <dbReference type="SAM" id="MobiDB-lite"/>
    </source>
</evidence>
<evidence type="ECO:0008006" key="5">
    <source>
        <dbReference type="Google" id="ProtNLM"/>
    </source>
</evidence>
<keyword evidence="4" id="KW-1185">Reference proteome</keyword>
<gene>
    <name evidence="3" type="ORF">P8C59_006725</name>
</gene>
<feature type="chain" id="PRO_5042096596" description="Secreted protein" evidence="2">
    <location>
        <begin position="20"/>
        <end position="105"/>
    </location>
</feature>